<organism evidence="3 4">
    <name type="scientific">Pseudomonas fluvialis</name>
    <dbReference type="NCBI Taxonomy" id="1793966"/>
    <lineage>
        <taxon>Bacteria</taxon>
        <taxon>Pseudomonadati</taxon>
        <taxon>Pseudomonadota</taxon>
        <taxon>Gammaproteobacteria</taxon>
        <taxon>Pseudomonadales</taxon>
        <taxon>Pseudomonadaceae</taxon>
        <taxon>Pseudomonas</taxon>
    </lineage>
</organism>
<proteinExistence type="predicted"/>
<evidence type="ECO:0000313" key="3">
    <source>
        <dbReference type="EMBL" id="MBB6341732.1"/>
    </source>
</evidence>
<dbReference type="AlphaFoldDB" id="A0A7X0ERS6"/>
<evidence type="ECO:0000256" key="1">
    <source>
        <dbReference type="SAM" id="MobiDB-lite"/>
    </source>
</evidence>
<evidence type="ECO:0000313" key="4">
    <source>
        <dbReference type="Proteomes" id="UP000557193"/>
    </source>
</evidence>
<comment type="caution">
    <text evidence="3">The sequence shown here is derived from an EMBL/GenBank/DDBJ whole genome shotgun (WGS) entry which is preliminary data.</text>
</comment>
<feature type="transmembrane region" description="Helical" evidence="2">
    <location>
        <begin position="30"/>
        <end position="49"/>
    </location>
</feature>
<feature type="region of interest" description="Disordered" evidence="1">
    <location>
        <begin position="315"/>
        <end position="337"/>
    </location>
</feature>
<name>A0A7X0ERS6_9PSED</name>
<dbReference type="RefSeq" id="WP_184682710.1">
    <property type="nucleotide sequence ID" value="NZ_JACHLL010000003.1"/>
</dbReference>
<keyword evidence="2" id="KW-0472">Membrane</keyword>
<dbReference type="EMBL" id="JACHLL010000003">
    <property type="protein sequence ID" value="MBB6341732.1"/>
    <property type="molecule type" value="Genomic_DNA"/>
</dbReference>
<keyword evidence="2" id="KW-1133">Transmembrane helix</keyword>
<protein>
    <submittedName>
        <fullName evidence="3">Uncharacterized protein</fullName>
    </submittedName>
</protein>
<reference evidence="3 4" key="1">
    <citation type="submission" date="2020-08" db="EMBL/GenBank/DDBJ databases">
        <title>Functional genomics of gut bacteria from endangered species of beetles.</title>
        <authorList>
            <person name="Carlos-Shanley C."/>
        </authorList>
    </citation>
    <scope>NUCLEOTIDE SEQUENCE [LARGE SCALE GENOMIC DNA]</scope>
    <source>
        <strain evidence="3 4">S00202</strain>
    </source>
</reference>
<gene>
    <name evidence="3" type="ORF">HNP49_001900</name>
</gene>
<dbReference type="Proteomes" id="UP000557193">
    <property type="component" value="Unassembled WGS sequence"/>
</dbReference>
<sequence length="412" mass="45655">MDALLILGGVLMILSGLVLLVTLAFGTSLLWGLGSLIPPITLVYVIRYWKRARKALALAGMGCIPLVVGLVQLAQHDAERLQAIVSLDWLKSAPAVVPELNIRLYGELRGQPFAPTEGELIDGVLSLRERGDFFAKREVNIRLTQPVSGELRVDVLPQDAGTQPEVEVVWLDAERDLPEARRLNRGYTLHLDLKPQAPNKLVGDFHLVMPSALRTALSGEVEVFTDRLRYHEGQVDRRHDSRDTLAWVIRDYLQRREQRADVSVSSLPPFTLPAPTLSLEVTARVGEQALTLPVQLRKHESRGWQVIGDNYPPLAEGASAKPEPSVPLDPASSLNPNDRRLTFSLQRLLREPQRYEQLSMRVQTNAGSVAEGRFTGLSPTGRLTLQRQVSGAGGASYRVKPEDVQLIELLEP</sequence>
<feature type="transmembrane region" description="Helical" evidence="2">
    <location>
        <begin position="56"/>
        <end position="74"/>
    </location>
</feature>
<keyword evidence="2" id="KW-0812">Transmembrane</keyword>
<accession>A0A7X0ERS6</accession>
<evidence type="ECO:0000256" key="2">
    <source>
        <dbReference type="SAM" id="Phobius"/>
    </source>
</evidence>
<keyword evidence="4" id="KW-1185">Reference proteome</keyword>